<dbReference type="EMBL" id="CP002630">
    <property type="protein sequence ID" value="AEB12640.1"/>
    <property type="molecule type" value="Genomic_DNA"/>
</dbReference>
<proteinExistence type="predicted"/>
<organism evidence="1 2">
    <name type="scientific">Marinithermus hydrothermalis (strain DSM 14884 / JCM 11576 / T1)</name>
    <dbReference type="NCBI Taxonomy" id="869210"/>
    <lineage>
        <taxon>Bacteria</taxon>
        <taxon>Thermotogati</taxon>
        <taxon>Deinococcota</taxon>
        <taxon>Deinococci</taxon>
        <taxon>Thermales</taxon>
        <taxon>Thermaceae</taxon>
        <taxon>Marinithermus</taxon>
    </lineage>
</organism>
<evidence type="ECO:0000313" key="1">
    <source>
        <dbReference type="EMBL" id="AEB12640.1"/>
    </source>
</evidence>
<dbReference type="Proteomes" id="UP000007030">
    <property type="component" value="Chromosome"/>
</dbReference>
<evidence type="ECO:0000313" key="2">
    <source>
        <dbReference type="Proteomes" id="UP000007030"/>
    </source>
</evidence>
<gene>
    <name evidence="1" type="ordered locus">Marky_1910</name>
</gene>
<accession>F2NKI0</accession>
<dbReference type="Gene3D" id="3.30.70.2940">
    <property type="match status" value="1"/>
</dbReference>
<dbReference type="RefSeq" id="WP_013704686.1">
    <property type="nucleotide sequence ID" value="NC_015387.1"/>
</dbReference>
<dbReference type="Pfam" id="PF09700">
    <property type="entry name" value="Cas_Cmr3"/>
    <property type="match status" value="1"/>
</dbReference>
<reference evidence="1 2" key="1">
    <citation type="journal article" date="2012" name="Stand. Genomic Sci.">
        <title>Complete genome sequence of the aerobic, heterotroph Marinithermus hydrothermalis type strain (T1(T)) from a deep-sea hydrothermal vent chimney.</title>
        <authorList>
            <person name="Copeland A."/>
            <person name="Gu W."/>
            <person name="Yasawong M."/>
            <person name="Lapidus A."/>
            <person name="Lucas S."/>
            <person name="Deshpande S."/>
            <person name="Pagani I."/>
            <person name="Tapia R."/>
            <person name="Cheng J.F."/>
            <person name="Goodwin L.A."/>
            <person name="Pitluck S."/>
            <person name="Liolios K."/>
            <person name="Ivanova N."/>
            <person name="Mavromatis K."/>
            <person name="Mikhailova N."/>
            <person name="Pati A."/>
            <person name="Chen A."/>
            <person name="Palaniappan K."/>
            <person name="Land M."/>
            <person name="Pan C."/>
            <person name="Brambilla E.M."/>
            <person name="Rohde M."/>
            <person name="Tindall B.J."/>
            <person name="Sikorski J."/>
            <person name="Goker M."/>
            <person name="Detter J.C."/>
            <person name="Bristow J."/>
            <person name="Eisen J.A."/>
            <person name="Markowitz V."/>
            <person name="Hugenholtz P."/>
            <person name="Kyrpides N.C."/>
            <person name="Klenk H.P."/>
            <person name="Woyke T."/>
        </authorList>
    </citation>
    <scope>NUCLEOTIDE SEQUENCE [LARGE SCALE GENOMIC DNA]</scope>
    <source>
        <strain evidence="2">DSM 14884 / JCM 11576 / T1</strain>
    </source>
</reference>
<dbReference type="Gene3D" id="2.60.40.4350">
    <property type="match status" value="1"/>
</dbReference>
<keyword evidence="2" id="KW-1185">Reference proteome</keyword>
<sequence length="372" mass="41168">MLIEPRDPLIVRDGRPFTNSPGARARSLPFPLPQTLAGAYRARRGFSEGLRFPEDAHRVLSWGVRGPLLAEWGGAAWRLLVPRPLDMLKLGKAVYALRPLDPPEGCGTNLPEGLCPVGLPRPDLKTKPEVLPRFLYWDCVLDWLVRDAPEGFHPEGHDGPTPEVRTHVSLDPGTQTAREGFLFQTSGLEFARQQKEDSASLHGIRRMALTLWPEDGVEVEGVHPLGGERRLALWQRGGPEVPGVPEGLLEGLLARRAARVVLLTPAFFRGAFLPEGRTFFGAEVVAVVSGRPVAVSGWDLKEGKPKKSRRAVPAGSVYFVRLPEAWGEAAVRDWLLKVWFQNLSDEEQDRKDGYGLGAVGLWSGQLMRWEEA</sequence>
<dbReference type="OrthoDB" id="6162707at2"/>
<dbReference type="InterPro" id="IPR019117">
    <property type="entry name" value="CRISPR-assoc_protein_Cmr3"/>
</dbReference>
<dbReference type="CDD" id="cd09748">
    <property type="entry name" value="Cmr3_III-B"/>
    <property type="match status" value="1"/>
</dbReference>
<protein>
    <submittedName>
        <fullName evidence="1">CRISPR-associated protein, Cmr3</fullName>
    </submittedName>
</protein>
<dbReference type="AlphaFoldDB" id="F2NKI0"/>
<dbReference type="KEGG" id="mhd:Marky_1910"/>
<name>F2NKI0_MARHT</name>
<dbReference type="HOGENOM" id="CLU_044328_0_0_0"/>
<dbReference type="STRING" id="869210.Marky_1910"/>
<dbReference type="eggNOG" id="COG1769">
    <property type="taxonomic scope" value="Bacteria"/>
</dbReference>